<accession>A0A5K7ZR13</accession>
<dbReference type="KEGG" id="dov:DSCO28_09490"/>
<dbReference type="AlphaFoldDB" id="A0A5K7ZR13"/>
<protein>
    <submittedName>
        <fullName evidence="3">Hydrogenase</fullName>
    </submittedName>
</protein>
<dbReference type="SUPFAM" id="SSF143243">
    <property type="entry name" value="Nqo5-like"/>
    <property type="match status" value="1"/>
</dbReference>
<proteinExistence type="predicted"/>
<dbReference type="EMBL" id="AP021876">
    <property type="protein sequence ID" value="BBO80383.1"/>
    <property type="molecule type" value="Genomic_DNA"/>
</dbReference>
<dbReference type="InterPro" id="IPR001135">
    <property type="entry name" value="NADH_Q_OxRdtase_suD"/>
</dbReference>
<dbReference type="PANTHER" id="PTHR43485">
    <property type="entry name" value="HYDROGENASE-4 COMPONENT G"/>
    <property type="match status" value="1"/>
</dbReference>
<evidence type="ECO:0000313" key="4">
    <source>
        <dbReference type="Proteomes" id="UP000425960"/>
    </source>
</evidence>
<dbReference type="InterPro" id="IPR029014">
    <property type="entry name" value="NiFe-Hase_large"/>
</dbReference>
<dbReference type="PANTHER" id="PTHR43485:SF1">
    <property type="entry name" value="FORMATE HYDROGENLYASE SUBUNIT 5-RELATED"/>
    <property type="match status" value="1"/>
</dbReference>
<evidence type="ECO:0000313" key="3">
    <source>
        <dbReference type="EMBL" id="BBO80383.1"/>
    </source>
</evidence>
<name>A0A5K7ZR13_9BACT</name>
<organism evidence="3 4">
    <name type="scientific">Desulfosarcina ovata subsp. sediminis</name>
    <dbReference type="NCBI Taxonomy" id="885957"/>
    <lineage>
        <taxon>Bacteria</taxon>
        <taxon>Pseudomonadati</taxon>
        <taxon>Thermodesulfobacteriota</taxon>
        <taxon>Desulfobacteria</taxon>
        <taxon>Desulfobacterales</taxon>
        <taxon>Desulfosarcinaceae</taxon>
        <taxon>Desulfosarcina</taxon>
    </lineage>
</organism>
<dbReference type="GO" id="GO:0016651">
    <property type="term" value="F:oxidoreductase activity, acting on NAD(P)H"/>
    <property type="evidence" value="ECO:0007669"/>
    <property type="project" value="InterPro"/>
</dbReference>
<gene>
    <name evidence="3" type="primary">ehrL</name>
    <name evidence="3" type="ORF">DSCO28_09490</name>
</gene>
<keyword evidence="1" id="KW-0560">Oxidoreductase</keyword>
<evidence type="ECO:0000256" key="1">
    <source>
        <dbReference type="ARBA" id="ARBA00023002"/>
    </source>
</evidence>
<dbReference type="InterPro" id="IPR052197">
    <property type="entry name" value="ComplexI_49kDa-like"/>
</dbReference>
<feature type="domain" description="NADH-quinone oxidoreductase subunit D" evidence="2">
    <location>
        <begin position="261"/>
        <end position="420"/>
    </location>
</feature>
<dbReference type="Gene3D" id="1.10.645.10">
    <property type="entry name" value="Cytochrome-c3 Hydrogenase, chain B"/>
    <property type="match status" value="1"/>
</dbReference>
<evidence type="ECO:0000259" key="2">
    <source>
        <dbReference type="Pfam" id="PF00346"/>
    </source>
</evidence>
<dbReference type="RefSeq" id="WP_155321359.1">
    <property type="nucleotide sequence ID" value="NZ_AP021876.1"/>
</dbReference>
<dbReference type="InterPro" id="IPR037232">
    <property type="entry name" value="NADH_quin_OxRdtase_su_C/D-like"/>
</dbReference>
<dbReference type="Proteomes" id="UP000425960">
    <property type="component" value="Chromosome"/>
</dbReference>
<dbReference type="Pfam" id="PF00346">
    <property type="entry name" value="Complex1_49kDa"/>
    <property type="match status" value="1"/>
</dbReference>
<sequence>MTTGFNDFTPIRNGEAIPLSSVSHLPFDEFAAQALGIIANGGKVVQFFAYPADGKVRLMAVLRSDALFVATCDAPESYPALSVHCEPFHLFEREIAEQYGIRPEGHPWMKMVRYHANCRGVEDVFGNDYAEDIPGNYDYYQVSGEEIHEVAVGPVHAGVIEPGHFRFNCIGERVLNLEIQLGYQHRGVEELLLQADPGRLPFIAENIAGDTSIGHSLCHAQAMEALCGSAVDTGAKRIRTIALELERIANHVGDLGALSGDVAFLPPANYCGRMRGDFLNMSLLLCGNRFGKGLVRPGGVRFALTDEIRLDLSSRIDELKPQVDHVLALLMNTPSVLARFEGCGRVSRDDAEKLGLVGPAGRACGLPYDVRRAFPTEYYDRLDIPENAESTGDVRARAKVRCDEVMQSIAIIESLLGDATETATALRPEGCPASDSLVVTLNEAWRGELSHCVLTDHRGGMLRYKIKDPSFHNWNGLSMSLRDTGISDFPLNNKSYNLSYCGFDL</sequence>
<dbReference type="GO" id="GO:0048038">
    <property type="term" value="F:quinone binding"/>
    <property type="evidence" value="ECO:0007669"/>
    <property type="project" value="InterPro"/>
</dbReference>
<reference evidence="3 4" key="1">
    <citation type="submission" date="2019-11" db="EMBL/GenBank/DDBJ databases">
        <title>Comparative genomics of hydrocarbon-degrading Desulfosarcina strains.</title>
        <authorList>
            <person name="Watanabe M."/>
            <person name="Kojima H."/>
            <person name="Fukui M."/>
        </authorList>
    </citation>
    <scope>NUCLEOTIDE SEQUENCE [LARGE SCALE GENOMIC DNA]</scope>
    <source>
        <strain evidence="3 4">28bB2T</strain>
    </source>
</reference>
<dbReference type="SUPFAM" id="SSF56762">
    <property type="entry name" value="HydB/Nqo4-like"/>
    <property type="match status" value="1"/>
</dbReference>
<dbReference type="GO" id="GO:0051287">
    <property type="term" value="F:NAD binding"/>
    <property type="evidence" value="ECO:0007669"/>
    <property type="project" value="InterPro"/>
</dbReference>